<evidence type="ECO:0000256" key="14">
    <source>
        <dbReference type="ARBA" id="ARBA00023180"/>
    </source>
</evidence>
<dbReference type="FunFam" id="3.30.497.10:FF:000008">
    <property type="entry name" value="antithrombin-III isoform X1"/>
    <property type="match status" value="1"/>
</dbReference>
<keyword evidence="5" id="KW-0964">Secreted</keyword>
<evidence type="ECO:0000256" key="3">
    <source>
        <dbReference type="ARBA" id="ARBA00011096"/>
    </source>
</evidence>
<evidence type="ECO:0000259" key="18">
    <source>
        <dbReference type="SMART" id="SM00093"/>
    </source>
</evidence>
<evidence type="ECO:0000256" key="15">
    <source>
        <dbReference type="ARBA" id="ARBA00025088"/>
    </source>
</evidence>
<keyword evidence="11" id="KW-0722">Serine protease inhibitor</keyword>
<dbReference type="AlphaFoldDB" id="A0A672ISA3"/>
<reference evidence="19" key="1">
    <citation type="submission" date="2019-06" db="EMBL/GenBank/DDBJ databases">
        <authorList>
            <consortium name="Wellcome Sanger Institute Data Sharing"/>
        </authorList>
    </citation>
    <scope>NUCLEOTIDE SEQUENCE [LARGE SCALE GENOMIC DNA]</scope>
</reference>
<evidence type="ECO:0000256" key="5">
    <source>
        <dbReference type="ARBA" id="ARBA00022525"/>
    </source>
</evidence>
<dbReference type="InterPro" id="IPR036186">
    <property type="entry name" value="Serpin_sf"/>
</dbReference>
<dbReference type="GO" id="GO:0007596">
    <property type="term" value="P:blood coagulation"/>
    <property type="evidence" value="ECO:0007669"/>
    <property type="project" value="UniProtKB-KW"/>
</dbReference>
<evidence type="ECO:0000256" key="10">
    <source>
        <dbReference type="ARBA" id="ARBA00022729"/>
    </source>
</evidence>
<proteinExistence type="inferred from homology"/>
<dbReference type="Proteomes" id="UP000472267">
    <property type="component" value="Chromosome 23"/>
</dbReference>
<dbReference type="InterPro" id="IPR042178">
    <property type="entry name" value="Serpin_sf_1"/>
</dbReference>
<evidence type="ECO:0000256" key="6">
    <source>
        <dbReference type="ARBA" id="ARBA00022553"/>
    </source>
</evidence>
<organism evidence="19 20">
    <name type="scientific">Salarias fasciatus</name>
    <name type="common">Jewelled blenny</name>
    <name type="synonym">Blennius fasciatus</name>
    <dbReference type="NCBI Taxonomy" id="181472"/>
    <lineage>
        <taxon>Eukaryota</taxon>
        <taxon>Metazoa</taxon>
        <taxon>Chordata</taxon>
        <taxon>Craniata</taxon>
        <taxon>Vertebrata</taxon>
        <taxon>Euteleostomi</taxon>
        <taxon>Actinopterygii</taxon>
        <taxon>Neopterygii</taxon>
        <taxon>Teleostei</taxon>
        <taxon>Neoteleostei</taxon>
        <taxon>Acanthomorphata</taxon>
        <taxon>Ovalentaria</taxon>
        <taxon>Blenniimorphae</taxon>
        <taxon>Blenniiformes</taxon>
        <taxon>Blennioidei</taxon>
        <taxon>Blenniidae</taxon>
        <taxon>Salariinae</taxon>
        <taxon>Salarias</taxon>
    </lineage>
</organism>
<dbReference type="Ensembl" id="ENSSFAT00005045477.1">
    <property type="protein sequence ID" value="ENSSFAP00005043924.1"/>
    <property type="gene ID" value="ENSSFAG00005021559.1"/>
</dbReference>
<evidence type="ECO:0000256" key="16">
    <source>
        <dbReference type="ARBA" id="ARBA00033153"/>
    </source>
</evidence>
<evidence type="ECO:0000256" key="17">
    <source>
        <dbReference type="RuleBase" id="RU000411"/>
    </source>
</evidence>
<keyword evidence="12" id="KW-0094">Blood coagulation</keyword>
<dbReference type="PANTHER" id="PTHR11461">
    <property type="entry name" value="SERINE PROTEASE INHIBITOR, SERPIN"/>
    <property type="match status" value="1"/>
</dbReference>
<keyword evidence="14" id="KW-0325">Glycoprotein</keyword>
<dbReference type="GO" id="GO:0005615">
    <property type="term" value="C:extracellular space"/>
    <property type="evidence" value="ECO:0007669"/>
    <property type="project" value="InterPro"/>
</dbReference>
<comment type="function">
    <text evidence="15">Most important serine protease inhibitor in plasma that regulates the blood coagulation cascade. AT-III inhibits thrombin, matriptase-3/TMPRSS7, as well as factors IXa, Xa and XIa. Its inhibitory activity is greatly enhanced in the presence of heparin.</text>
</comment>
<dbReference type="InterPro" id="IPR023795">
    <property type="entry name" value="Serpin_CS"/>
</dbReference>
<evidence type="ECO:0000256" key="4">
    <source>
        <dbReference type="ARBA" id="ARBA00015267"/>
    </source>
</evidence>
<accession>A0A672ISA3</accession>
<dbReference type="PROSITE" id="PS00284">
    <property type="entry name" value="SERPIN"/>
    <property type="match status" value="1"/>
</dbReference>
<evidence type="ECO:0000256" key="13">
    <source>
        <dbReference type="ARBA" id="ARBA00023157"/>
    </source>
</evidence>
<dbReference type="GO" id="GO:0008201">
    <property type="term" value="F:heparin binding"/>
    <property type="evidence" value="ECO:0007669"/>
    <property type="project" value="UniProtKB-KW"/>
</dbReference>
<dbReference type="SMART" id="SM00093">
    <property type="entry name" value="SERPIN"/>
    <property type="match status" value="1"/>
</dbReference>
<evidence type="ECO:0000313" key="20">
    <source>
        <dbReference type="Proteomes" id="UP000472267"/>
    </source>
</evidence>
<dbReference type="InterPro" id="IPR000215">
    <property type="entry name" value="Serpin_fam"/>
</dbReference>
<comment type="similarity">
    <text evidence="2 17">Belongs to the serpin family.</text>
</comment>
<evidence type="ECO:0000256" key="12">
    <source>
        <dbReference type="ARBA" id="ARBA00023084"/>
    </source>
</evidence>
<dbReference type="PANTHER" id="PTHR11461:SF53">
    <property type="entry name" value="ANTITHROMBIN-III"/>
    <property type="match status" value="1"/>
</dbReference>
<keyword evidence="10" id="KW-0732">Signal</keyword>
<evidence type="ECO:0000256" key="9">
    <source>
        <dbReference type="ARBA" id="ARBA00022696"/>
    </source>
</evidence>
<reference evidence="19" key="2">
    <citation type="submission" date="2025-08" db="UniProtKB">
        <authorList>
            <consortium name="Ensembl"/>
        </authorList>
    </citation>
    <scope>IDENTIFICATION</scope>
</reference>
<comment type="subcellular location">
    <subcellularLocation>
        <location evidence="1">Secreted</location>
        <location evidence="1">Extracellular space</location>
    </subcellularLocation>
</comment>
<dbReference type="Gene3D" id="2.30.39.10">
    <property type="entry name" value="Alpha-1-antitrypsin, domain 1"/>
    <property type="match status" value="1"/>
</dbReference>
<keyword evidence="13" id="KW-1015">Disulfide bond</keyword>
<protein>
    <recommendedName>
        <fullName evidence="4">Antithrombin-III</fullName>
    </recommendedName>
    <alternativeName>
        <fullName evidence="16">Serpin C1</fullName>
    </alternativeName>
</protein>
<dbReference type="GO" id="GO:0004867">
    <property type="term" value="F:serine-type endopeptidase inhibitor activity"/>
    <property type="evidence" value="ECO:0007669"/>
    <property type="project" value="UniProtKB-KW"/>
</dbReference>
<dbReference type="InterPro" id="IPR023796">
    <property type="entry name" value="Serpin_dom"/>
</dbReference>
<comment type="subunit">
    <text evidence="3">Forms protease inhibiting heterodimer with TMPRSS7.</text>
</comment>
<feature type="domain" description="Serpin" evidence="18">
    <location>
        <begin position="31"/>
        <end position="393"/>
    </location>
</feature>
<evidence type="ECO:0000313" key="19">
    <source>
        <dbReference type="Ensembl" id="ENSSFAP00005043924.1"/>
    </source>
</evidence>
<keyword evidence="9" id="KW-0356">Hemostasis</keyword>
<gene>
    <name evidence="19" type="primary">LOC115381699</name>
</gene>
<dbReference type="Pfam" id="PF00079">
    <property type="entry name" value="Serpin"/>
    <property type="match status" value="1"/>
</dbReference>
<keyword evidence="8" id="KW-0646">Protease inhibitor</keyword>
<name>A0A672ISA3_SALFA</name>
<dbReference type="InterPro" id="IPR042185">
    <property type="entry name" value="Serpin_sf_2"/>
</dbReference>
<sequence>MNNPASEPESIPESTNPRVWELSKANGRFALSLYKQLALSKTPDANIFMSPLSVSTAFAMTKLGACDDTLEQIMKVFEFDTIKEKTSDQVHFFFAKLNCRLYRKKDETTELISANRLFGEKSLAFNETYQNISETVYGTRLQPLDFKEHAEESRVTINDWIANKTENRIQETLPAGVLDSTTVLVLVNTIYFKGQWKNKFDKDNGVVADFHVSPSRSCAVPMMYQEARFRYRHFPDDQVQLLEMPYSGDDITMVMILPSKDTPLSKVEEMLDLGKLSSWLDQMKETTVSVQLPRFRVEDSFSLKEKLQSMGLRDLFNADRDGSDGIYISDAFHKAFLEVNEEGSEAAAATSVVVIGRSINLNREVFVANRPFLLLIREATINTLLFVGRVADPCGQ</sequence>
<evidence type="ECO:0000256" key="7">
    <source>
        <dbReference type="ARBA" id="ARBA00022674"/>
    </source>
</evidence>
<evidence type="ECO:0000256" key="11">
    <source>
        <dbReference type="ARBA" id="ARBA00022900"/>
    </source>
</evidence>
<evidence type="ECO:0000256" key="1">
    <source>
        <dbReference type="ARBA" id="ARBA00004239"/>
    </source>
</evidence>
<dbReference type="SUPFAM" id="SSF56574">
    <property type="entry name" value="Serpins"/>
    <property type="match status" value="1"/>
</dbReference>
<evidence type="ECO:0000256" key="2">
    <source>
        <dbReference type="ARBA" id="ARBA00009500"/>
    </source>
</evidence>
<keyword evidence="20" id="KW-1185">Reference proteome</keyword>
<evidence type="ECO:0000256" key="8">
    <source>
        <dbReference type="ARBA" id="ARBA00022690"/>
    </source>
</evidence>
<keyword evidence="7" id="KW-0358">Heparin-binding</keyword>
<keyword evidence="6" id="KW-0597">Phosphoprotein</keyword>
<reference evidence="19" key="3">
    <citation type="submission" date="2025-09" db="UniProtKB">
        <authorList>
            <consortium name="Ensembl"/>
        </authorList>
    </citation>
    <scope>IDENTIFICATION</scope>
</reference>
<dbReference type="Gene3D" id="3.30.497.10">
    <property type="entry name" value="Antithrombin, subunit I, domain 2"/>
    <property type="match status" value="1"/>
</dbReference>